<dbReference type="Pfam" id="PF21089">
    <property type="entry name" value="PKS_DH_N"/>
    <property type="match status" value="1"/>
</dbReference>
<dbReference type="SUPFAM" id="SSF55048">
    <property type="entry name" value="Probable ACP-binding domain of malonyl-CoA ACP transacylase"/>
    <property type="match status" value="1"/>
</dbReference>
<feature type="domain" description="Ketosynthase family 3 (KS3)" evidence="8">
    <location>
        <begin position="33"/>
        <end position="452"/>
    </location>
</feature>
<dbReference type="InterPro" id="IPR011032">
    <property type="entry name" value="GroES-like_sf"/>
</dbReference>
<dbReference type="SMART" id="SM00825">
    <property type="entry name" value="PKS_KS"/>
    <property type="match status" value="1"/>
</dbReference>
<dbReference type="InterPro" id="IPR016035">
    <property type="entry name" value="Acyl_Trfase/lysoPLipase"/>
</dbReference>
<dbReference type="SUPFAM" id="SSF51735">
    <property type="entry name" value="NAD(P)-binding Rossmann-fold domains"/>
    <property type="match status" value="3"/>
</dbReference>
<name>A0ABS5A6Y5_9PSEU</name>
<dbReference type="PROSITE" id="PS52004">
    <property type="entry name" value="KS3_2"/>
    <property type="match status" value="1"/>
</dbReference>
<feature type="domain" description="PKS/mFAS DH" evidence="9">
    <location>
        <begin position="903"/>
        <end position="1164"/>
    </location>
</feature>
<dbReference type="PROSITE" id="PS52019">
    <property type="entry name" value="PKS_MFAS_DH"/>
    <property type="match status" value="1"/>
</dbReference>
<dbReference type="InterPro" id="IPR013154">
    <property type="entry name" value="ADH-like_N"/>
</dbReference>
<dbReference type="InterPro" id="IPR009081">
    <property type="entry name" value="PP-bd_ACP"/>
</dbReference>
<dbReference type="Gene3D" id="3.30.70.3290">
    <property type="match status" value="1"/>
</dbReference>
<keyword evidence="1" id="KW-0596">Phosphopantetheine</keyword>
<gene>
    <name evidence="10" type="ORF">JOF53_001235</name>
</gene>
<dbReference type="InterPro" id="IPR006162">
    <property type="entry name" value="Ppantetheine_attach_site"/>
</dbReference>
<dbReference type="Gene3D" id="3.40.50.11460">
    <property type="match status" value="1"/>
</dbReference>
<dbReference type="SMART" id="SM01294">
    <property type="entry name" value="PKS_PP_betabranch"/>
    <property type="match status" value="1"/>
</dbReference>
<dbReference type="InterPro" id="IPR014043">
    <property type="entry name" value="Acyl_transferase_dom"/>
</dbReference>
<dbReference type="Pfam" id="PF00550">
    <property type="entry name" value="PP-binding"/>
    <property type="match status" value="1"/>
</dbReference>
<dbReference type="Proteomes" id="UP001519363">
    <property type="component" value="Unassembled WGS sequence"/>
</dbReference>
<dbReference type="Gene3D" id="3.40.366.10">
    <property type="entry name" value="Malonyl-Coenzyme A Acyl Carrier Protein, domain 2"/>
    <property type="match status" value="1"/>
</dbReference>
<dbReference type="InterPro" id="IPR032821">
    <property type="entry name" value="PKS_assoc"/>
</dbReference>
<dbReference type="SMART" id="SM00823">
    <property type="entry name" value="PKS_PP"/>
    <property type="match status" value="1"/>
</dbReference>
<dbReference type="CDD" id="cd00833">
    <property type="entry name" value="PKS"/>
    <property type="match status" value="1"/>
</dbReference>
<evidence type="ECO:0000259" key="8">
    <source>
        <dbReference type="PROSITE" id="PS52004"/>
    </source>
</evidence>
<dbReference type="InterPro" id="IPR057326">
    <property type="entry name" value="KR_dom"/>
</dbReference>
<dbReference type="InterPro" id="IPR016036">
    <property type="entry name" value="Malonyl_transacylase_ACP-bd"/>
</dbReference>
<dbReference type="InterPro" id="IPR014031">
    <property type="entry name" value="Ketoacyl_synth_C"/>
</dbReference>
<dbReference type="SUPFAM" id="SSF50129">
    <property type="entry name" value="GroES-like"/>
    <property type="match status" value="1"/>
</dbReference>
<dbReference type="InterPro" id="IPR042104">
    <property type="entry name" value="PKS_dehydratase_sf"/>
</dbReference>
<feature type="region of interest" description="C-terminal hotdog fold" evidence="6">
    <location>
        <begin position="1030"/>
        <end position="1164"/>
    </location>
</feature>
<dbReference type="InterPro" id="IPR020841">
    <property type="entry name" value="PKS_Beta-ketoAc_synthase_dom"/>
</dbReference>
<dbReference type="Pfam" id="PF00109">
    <property type="entry name" value="ketoacyl-synt"/>
    <property type="match status" value="1"/>
</dbReference>
<comment type="caution">
    <text evidence="10">The sequence shown here is derived from an EMBL/GenBank/DDBJ whole genome shotgun (WGS) entry which is preliminary data.</text>
</comment>
<dbReference type="CDD" id="cd05195">
    <property type="entry name" value="enoyl_red"/>
    <property type="match status" value="1"/>
</dbReference>
<dbReference type="InterPro" id="IPR020806">
    <property type="entry name" value="PKS_PP-bd"/>
</dbReference>
<dbReference type="InterPro" id="IPR013968">
    <property type="entry name" value="PKS_KR"/>
</dbReference>
<dbReference type="InterPro" id="IPR036736">
    <property type="entry name" value="ACP-like_sf"/>
</dbReference>
<keyword evidence="4" id="KW-0511">Multifunctional enzyme</keyword>
<dbReference type="InterPro" id="IPR049552">
    <property type="entry name" value="PKS_DH_N"/>
</dbReference>
<evidence type="ECO:0000256" key="3">
    <source>
        <dbReference type="ARBA" id="ARBA00022679"/>
    </source>
</evidence>
<dbReference type="SMART" id="SM00829">
    <property type="entry name" value="PKS_ER"/>
    <property type="match status" value="1"/>
</dbReference>
<dbReference type="SMART" id="SM00822">
    <property type="entry name" value="PKS_KR"/>
    <property type="match status" value="1"/>
</dbReference>
<dbReference type="InterPro" id="IPR049900">
    <property type="entry name" value="PKS_mFAS_DH"/>
</dbReference>
<protein>
    <submittedName>
        <fullName evidence="10">Polyketide synthase 12</fullName>
    </submittedName>
</protein>
<feature type="active site" description="Proton acceptor; for dehydratase activity" evidence="6">
    <location>
        <position position="935"/>
    </location>
</feature>
<sequence>MPNEKDLLTHLRWVTAELATARKRLAEQEAAAAEPIAILGMACRFPDGVDSPEQLWDLVAGERDAITPLPTDRGWALDGLLDDDPASHGKSYVDRGGFLREGDHFDAGHFGISPREALATDPQHRLLLELSWEALERAGIAPDSLHGSKTGVYAGVIYHDYVDRLDRRPPELEGYLGSGNSGGVAAGRISYTLGLEGPALTLDTTCSSSLVALHLACEALRRGECDLALAGGATQMFTPRAFIEFSRQRGLAADGLCKSYDEAADGTGFSEGAGLLVLRRLSEVPEGARVLAVVRGSAYNADGATNGLTAPSRKAQEQVIRAALASAGLRPEDVDLIEGHGTGTVLGDPIEINALSSVYGRERPVWLGSVKSNLGHTQAAAGVAGVVKVVGALQAGVLPRTLHADQPTSRAEWGGVQLLTQARPWPELDRPRRAAVSSFGASGTNAHVIIEQVEQAPVAAPEERPRPLPLVLSASSPAALTAQAARLAEGLNGPLVDTARALATTRARLRERAVVVASTPEQARAALTAFATGTPTPDVVTGTAPAGAGEVVFVYPGQGSQWLGMALELWDTAPAFAESMEACAKAFAAFIDWDLRDALADPAALARVDVVQPALFAVMVSLTALWRVHGVTPAAVVGHSQGEIAAAYVSGALSLEDASRVVCLRSKLISTTLAGRGGMASVPLPLAEAERLAEVHGLSVAAVNGPDSVVLSGSAEGITALVAADERVRRVDVDYASHSPQVDELAEDLLAALDGIRPQAPSVPFFSTVTGRFETGAIADAAYWLRNLRHPVRLDTAVRGLAEEGFAVFVESSAHPVLAPGIQDLLPEATAVGTLRRNAGGTDQFLRALGAAFAGGAPADFGVLWADREPVFVDLPTYAFQRERYWLTETAADTPAGFGTSGHPLLGAVLETPANGGVLLTGSLSAGTQPWLADHAVRGTVLLPGAAFTDLVLRAAGEAGYAHVEELTLHAPLVLGTGRVDLQVAVTADGEVTVHARPSGETGPWTLHATATLTEAAEEPSTWDTWPPAGAEAELTGFYDSLRAGGLEYGPAFQGVRRVWTDGDTRYAEVELPEPASPDGFLVHPALLDAALQVLAHGGQADGRTSLPFALTDVAVHTTGARALRVRVRPQGDGWSVLATGADNAPVLAIGELTTRPVTEDALVPGHLRPTARLLRLHWTETAAPDGPLRLAVLAGGAGAGRNAFPDLPAQRYSGLRSAATALDGEDVPDVVLLPLGPRPGNPATTAYVLTEQALSTVQSWLADSRFARTTLAFVTTGAFPAGQRGAPDPAAAAAAGLVRTAQSEHPGRFLLVDLDPDHPELPVAALRTGEPVVAVRGDALLVPRLSDRDPRPPLALPAEDAWSVDLNTGSTLDALTAVAAPEALAPLGPGQVRLSVRATGVNFREVLLALGMVPGADRPVGGEAAGVVTETGPGVTRFAVGDRVMGLVEGSYGGPVALSDERTLAHLPESWTFAQGATFPVAFLTAHYGLNDLGRLAEGERVLVHAAAGGVGMAAVQLARHAGAEVFATASPAKWAAVRASGVAETNLASSRDAAFEQTFRERTGGRGVDVVLNSLAGGLTDASLRLLAEGGRFLEMGKTDIRPAEQVQAAHPGITYRVFDLVLDAGPDRIRVLFDELLALVAEGAITPLPVRAWDVRRAGQALRHVSQAKHIGKVALTVPRAWDPEGTVLLTGASGTLGGLLARHLAAEHGARHLLLLSRRGEQAPGAEDLRTELTALGARVTFAACDTADRAAVAQVLAGISPAHPLTAVVHAAGALADGMLGSLDRRSVETAFRPKVDGAALLDELTRSADLAAFVLFSSAAGITGNAGQAGYAAANSYLDALAESRRAAGLPALSLAWSLWEETSGLTAALSPADRARISRSGVRALSTPAALALFDAALRRDEAVLLPVDVAPVADTDLPPLWAEVVRRRARRVERATTAGTAPTAGTDPLAGVDPEERLHVLTELVRGHAAAVLGHGAADRIDPNRAFTEVGFDSLSAVELRNRLNTATGLRLPATAVFSHPNPVALARKLASDLFPETEQPAQDDQTEPDRAALADEAIDALDVASLVSMAMGTGATPSTEG</sequence>
<dbReference type="Pfam" id="PF08659">
    <property type="entry name" value="KR"/>
    <property type="match status" value="1"/>
</dbReference>
<keyword evidence="11" id="KW-1185">Reference proteome</keyword>
<organism evidence="10 11">
    <name type="scientific">Crossiella equi</name>
    <dbReference type="NCBI Taxonomy" id="130796"/>
    <lineage>
        <taxon>Bacteria</taxon>
        <taxon>Bacillati</taxon>
        <taxon>Actinomycetota</taxon>
        <taxon>Actinomycetes</taxon>
        <taxon>Pseudonocardiales</taxon>
        <taxon>Pseudonocardiaceae</taxon>
        <taxon>Crossiella</taxon>
    </lineage>
</organism>
<evidence type="ECO:0000313" key="10">
    <source>
        <dbReference type="EMBL" id="MBP2472363.1"/>
    </source>
</evidence>
<dbReference type="InterPro" id="IPR049551">
    <property type="entry name" value="PKS_DH_C"/>
</dbReference>
<dbReference type="PROSITE" id="PS01162">
    <property type="entry name" value="QOR_ZETA_CRYSTAL"/>
    <property type="match status" value="1"/>
</dbReference>
<keyword evidence="2" id="KW-0597">Phosphoprotein</keyword>
<dbReference type="Gene3D" id="3.90.180.10">
    <property type="entry name" value="Medium-chain alcohol dehydrogenases, catalytic domain"/>
    <property type="match status" value="1"/>
</dbReference>
<dbReference type="SUPFAM" id="SSF52151">
    <property type="entry name" value="FabD/lysophospholipase-like"/>
    <property type="match status" value="1"/>
</dbReference>
<dbReference type="PANTHER" id="PTHR43775">
    <property type="entry name" value="FATTY ACID SYNTHASE"/>
    <property type="match status" value="1"/>
</dbReference>
<evidence type="ECO:0000256" key="6">
    <source>
        <dbReference type="PROSITE-ProRule" id="PRU01363"/>
    </source>
</evidence>
<dbReference type="InterPro" id="IPR050091">
    <property type="entry name" value="PKS_NRPS_Biosynth_Enz"/>
</dbReference>
<dbReference type="InterPro" id="IPR016039">
    <property type="entry name" value="Thiolase-like"/>
</dbReference>
<feature type="active site" description="Proton donor; for dehydratase activity" evidence="6">
    <location>
        <position position="1089"/>
    </location>
</feature>
<dbReference type="CDD" id="cd08956">
    <property type="entry name" value="KR_3_FAS_SDR_x"/>
    <property type="match status" value="1"/>
</dbReference>
<dbReference type="SUPFAM" id="SSF53901">
    <property type="entry name" value="Thiolase-like"/>
    <property type="match status" value="1"/>
</dbReference>
<evidence type="ECO:0000256" key="4">
    <source>
        <dbReference type="ARBA" id="ARBA00023268"/>
    </source>
</evidence>
<dbReference type="Gene3D" id="1.10.1200.10">
    <property type="entry name" value="ACP-like"/>
    <property type="match status" value="1"/>
</dbReference>
<dbReference type="Pfam" id="PF13602">
    <property type="entry name" value="ADH_zinc_N_2"/>
    <property type="match status" value="1"/>
</dbReference>
<dbReference type="InterPro" id="IPR014030">
    <property type="entry name" value="Ketoacyl_synth_N"/>
</dbReference>
<dbReference type="PROSITE" id="PS50075">
    <property type="entry name" value="CARRIER"/>
    <property type="match status" value="1"/>
</dbReference>
<evidence type="ECO:0000313" key="11">
    <source>
        <dbReference type="Proteomes" id="UP001519363"/>
    </source>
</evidence>
<dbReference type="Pfam" id="PF02801">
    <property type="entry name" value="Ketoacyl-synt_C"/>
    <property type="match status" value="1"/>
</dbReference>
<dbReference type="Pfam" id="PF08240">
    <property type="entry name" value="ADH_N"/>
    <property type="match status" value="1"/>
</dbReference>
<keyword evidence="3" id="KW-0808">Transferase</keyword>
<reference evidence="10 11" key="1">
    <citation type="submission" date="2021-03" db="EMBL/GenBank/DDBJ databases">
        <title>Sequencing the genomes of 1000 actinobacteria strains.</title>
        <authorList>
            <person name="Klenk H.-P."/>
        </authorList>
    </citation>
    <scope>NUCLEOTIDE SEQUENCE [LARGE SCALE GENOMIC DNA]</scope>
    <source>
        <strain evidence="10 11">DSM 44580</strain>
    </source>
</reference>
<dbReference type="InterPro" id="IPR020843">
    <property type="entry name" value="ER"/>
</dbReference>
<evidence type="ECO:0000256" key="5">
    <source>
        <dbReference type="ARBA" id="ARBA00023315"/>
    </source>
</evidence>
<dbReference type="Pfam" id="PF22953">
    <property type="entry name" value="SpnB_Rossmann"/>
    <property type="match status" value="1"/>
</dbReference>
<feature type="region of interest" description="N-terminal hotdog fold" evidence="6">
    <location>
        <begin position="903"/>
        <end position="1020"/>
    </location>
</feature>
<feature type="domain" description="Carrier" evidence="7">
    <location>
        <begin position="1967"/>
        <end position="2042"/>
    </location>
</feature>
<dbReference type="InterPro" id="IPR020807">
    <property type="entry name" value="PKS_DH"/>
</dbReference>
<accession>A0ABS5A6Y5</accession>
<dbReference type="Pfam" id="PF16197">
    <property type="entry name" value="KAsynt_C_assoc"/>
    <property type="match status" value="1"/>
</dbReference>
<dbReference type="PROSITE" id="PS00012">
    <property type="entry name" value="PHOSPHOPANTETHEINE"/>
    <property type="match status" value="1"/>
</dbReference>
<evidence type="ECO:0000256" key="1">
    <source>
        <dbReference type="ARBA" id="ARBA00022450"/>
    </source>
</evidence>
<dbReference type="InterPro" id="IPR036291">
    <property type="entry name" value="NAD(P)-bd_dom_sf"/>
</dbReference>
<proteinExistence type="predicted"/>
<dbReference type="Gene3D" id="3.40.50.720">
    <property type="entry name" value="NAD(P)-binding Rossmann-like Domain"/>
    <property type="match status" value="1"/>
</dbReference>
<dbReference type="InterPro" id="IPR002364">
    <property type="entry name" value="Quin_OxRdtase/zeta-crystal_CS"/>
</dbReference>
<dbReference type="InterPro" id="IPR001227">
    <property type="entry name" value="Ac_transferase_dom_sf"/>
</dbReference>
<dbReference type="EMBL" id="JAGIOO010000001">
    <property type="protein sequence ID" value="MBP2472363.1"/>
    <property type="molecule type" value="Genomic_DNA"/>
</dbReference>
<evidence type="ECO:0000259" key="7">
    <source>
        <dbReference type="PROSITE" id="PS50075"/>
    </source>
</evidence>
<dbReference type="SMART" id="SM00826">
    <property type="entry name" value="PKS_DH"/>
    <property type="match status" value="1"/>
</dbReference>
<evidence type="ECO:0000259" key="9">
    <source>
        <dbReference type="PROSITE" id="PS52019"/>
    </source>
</evidence>
<dbReference type="Pfam" id="PF00698">
    <property type="entry name" value="Acyl_transf_1"/>
    <property type="match status" value="1"/>
</dbReference>
<keyword evidence="5" id="KW-0012">Acyltransferase</keyword>
<dbReference type="Gene3D" id="3.10.129.110">
    <property type="entry name" value="Polyketide synthase dehydratase"/>
    <property type="match status" value="1"/>
</dbReference>
<dbReference type="InterPro" id="IPR055123">
    <property type="entry name" value="SpnB-like_Rossmann"/>
</dbReference>
<dbReference type="Gene3D" id="3.40.47.10">
    <property type="match status" value="1"/>
</dbReference>
<dbReference type="Pfam" id="PF14765">
    <property type="entry name" value="PS-DH"/>
    <property type="match status" value="1"/>
</dbReference>
<dbReference type="SUPFAM" id="SSF47336">
    <property type="entry name" value="ACP-like"/>
    <property type="match status" value="1"/>
</dbReference>
<dbReference type="PANTHER" id="PTHR43775:SF51">
    <property type="entry name" value="INACTIVE PHENOLPHTHIOCEROL SYNTHESIS POLYKETIDE SYNTHASE TYPE I PKS1-RELATED"/>
    <property type="match status" value="1"/>
</dbReference>
<dbReference type="SMART" id="SM00827">
    <property type="entry name" value="PKS_AT"/>
    <property type="match status" value="1"/>
</dbReference>
<evidence type="ECO:0000256" key="2">
    <source>
        <dbReference type="ARBA" id="ARBA00022553"/>
    </source>
</evidence>